<reference evidence="1" key="2">
    <citation type="submission" date="2015-06" db="UniProtKB">
        <authorList>
            <consortium name="EnsemblPlants"/>
        </authorList>
    </citation>
    <scope>IDENTIFICATION</scope>
    <source>
        <strain evidence="1">DM1-3 516 R44</strain>
    </source>
</reference>
<proteinExistence type="predicted"/>
<name>M1AYD0_SOLTU</name>
<dbReference type="Proteomes" id="UP000011115">
    <property type="component" value="Unassembled WGS sequence"/>
</dbReference>
<dbReference type="AlphaFoldDB" id="M1AYD0"/>
<dbReference type="EnsemblPlants" id="PGSC0003DMT400032947">
    <property type="protein sequence ID" value="PGSC0003DMT400032947"/>
    <property type="gene ID" value="PGSC0003DMG402012656"/>
</dbReference>
<evidence type="ECO:0000313" key="1">
    <source>
        <dbReference type="EnsemblPlants" id="PGSC0003DMT400032947"/>
    </source>
</evidence>
<keyword evidence="2" id="KW-1185">Reference proteome</keyword>
<reference evidence="2" key="1">
    <citation type="journal article" date="2011" name="Nature">
        <title>Genome sequence and analysis of the tuber crop potato.</title>
        <authorList>
            <consortium name="The Potato Genome Sequencing Consortium"/>
        </authorList>
    </citation>
    <scope>NUCLEOTIDE SEQUENCE [LARGE SCALE GENOMIC DNA]</scope>
    <source>
        <strain evidence="2">cv. DM1-3 516 R44</strain>
    </source>
</reference>
<organism evidence="1 2">
    <name type="scientific">Solanum tuberosum</name>
    <name type="common">Potato</name>
    <dbReference type="NCBI Taxonomy" id="4113"/>
    <lineage>
        <taxon>Eukaryota</taxon>
        <taxon>Viridiplantae</taxon>
        <taxon>Streptophyta</taxon>
        <taxon>Embryophyta</taxon>
        <taxon>Tracheophyta</taxon>
        <taxon>Spermatophyta</taxon>
        <taxon>Magnoliopsida</taxon>
        <taxon>eudicotyledons</taxon>
        <taxon>Gunneridae</taxon>
        <taxon>Pentapetalae</taxon>
        <taxon>asterids</taxon>
        <taxon>lamiids</taxon>
        <taxon>Solanales</taxon>
        <taxon>Solanaceae</taxon>
        <taxon>Solanoideae</taxon>
        <taxon>Solaneae</taxon>
        <taxon>Solanum</taxon>
    </lineage>
</organism>
<dbReference type="HOGENOM" id="CLU_2890235_0_0_1"/>
<dbReference type="Gramene" id="PGSC0003DMT400032947">
    <property type="protein sequence ID" value="PGSC0003DMT400032947"/>
    <property type="gene ID" value="PGSC0003DMG402012656"/>
</dbReference>
<evidence type="ECO:0000313" key="2">
    <source>
        <dbReference type="Proteomes" id="UP000011115"/>
    </source>
</evidence>
<dbReference type="PaxDb" id="4113-PGSC0003DMT400032947"/>
<sequence>MKDTNNSPEQCSPQLKVEPFAAPFYYSCHPQIQVYHVPLFPSHKPAVSRVNTQLTEVVDYRGS</sequence>
<accession>M1AYD0</accession>
<dbReference type="InParanoid" id="M1AYD0"/>
<protein>
    <submittedName>
        <fullName evidence="1">Ran GTPase binding protein</fullName>
    </submittedName>
</protein>